<reference evidence="4" key="1">
    <citation type="submission" date="2016-07" db="EMBL/GenBank/DDBJ databases">
        <title>Evolution of an obligate endosymbiont from a free-living kinetoplastid protist.</title>
        <authorList>
            <person name="Tanifuji G."/>
            <person name="Curtis B.A."/>
            <person name="Cenci U."/>
            <person name="David V."/>
            <person name="Dean S."/>
            <person name="Fiala I."/>
            <person name="Flegontov P."/>
            <person name="Kelly S."/>
            <person name="Johnson-MacKinnon J."/>
            <person name="Moog D."/>
            <person name="Nakayama T."/>
            <person name="Onodera N.T."/>
            <person name="Inagaki Y."/>
            <person name="Hashimoto T."/>
            <person name="Gull K."/>
            <person name="Lukes J."/>
            <person name="Archibald J.M."/>
        </authorList>
    </citation>
    <scope>NUCLEOTIDE SEQUENCE</scope>
</reference>
<sequence length="147" mass="17388">MKKKFFKDHKVIRTQKNLIIDNIIQGRFCFYFVNKTIISFNQYKALVFFCRKKLKFYSKLFIRLIPKLKNTSKAIGIRMGKGKGGLDEIYFPVNEGQIFFEFGFKNGDSSVIQNDYDYIKLLKKIRELVKLASFKLSINLNYLISKK</sequence>
<dbReference type="InterPro" id="IPR036920">
    <property type="entry name" value="Ribosomal_uL16_sf"/>
</dbReference>
<dbReference type="GO" id="GO:0005840">
    <property type="term" value="C:ribosome"/>
    <property type="evidence" value="ECO:0007669"/>
    <property type="project" value="UniProtKB-KW"/>
</dbReference>
<gene>
    <name evidence="4" type="primary">rpl16</name>
</gene>
<keyword evidence="3" id="KW-0687">Ribonucleoprotein</keyword>
<keyword evidence="4" id="KW-0496">Mitochondrion</keyword>
<dbReference type="EMBL" id="KX611830">
    <property type="protein sequence ID" value="AOS85528.1"/>
    <property type="molecule type" value="Genomic_DNA"/>
</dbReference>
<evidence type="ECO:0000313" key="4">
    <source>
        <dbReference type="EMBL" id="AOS85528.1"/>
    </source>
</evidence>
<name>A0A1D8D5D7_9EUKA</name>
<dbReference type="AlphaFoldDB" id="A0A1D8D5D7"/>
<organism evidence="4">
    <name type="scientific">Paramoeba pemaquidensis</name>
    <dbReference type="NCBI Taxonomy" id="180228"/>
    <lineage>
        <taxon>Eukaryota</taxon>
        <taxon>Amoebozoa</taxon>
        <taxon>Discosea</taxon>
        <taxon>Flabellinia</taxon>
        <taxon>Dactylopodida</taxon>
        <taxon>Paramoebidae</taxon>
        <taxon>Paramoeba</taxon>
    </lineage>
</organism>
<comment type="similarity">
    <text evidence="1">Belongs to the universal ribosomal protein uL16 family.</text>
</comment>
<evidence type="ECO:0000256" key="3">
    <source>
        <dbReference type="ARBA" id="ARBA00023274"/>
    </source>
</evidence>
<dbReference type="Gene3D" id="3.90.1170.10">
    <property type="entry name" value="Ribosomal protein L10e/L16"/>
    <property type="match status" value="1"/>
</dbReference>
<dbReference type="GeneID" id="29292368"/>
<accession>A0A1D8D5D7</accession>
<evidence type="ECO:0000256" key="2">
    <source>
        <dbReference type="ARBA" id="ARBA00022980"/>
    </source>
</evidence>
<evidence type="ECO:0000256" key="1">
    <source>
        <dbReference type="ARBA" id="ARBA00008931"/>
    </source>
</evidence>
<dbReference type="GO" id="GO:1990904">
    <property type="term" value="C:ribonucleoprotein complex"/>
    <property type="evidence" value="ECO:0007669"/>
    <property type="project" value="UniProtKB-KW"/>
</dbReference>
<dbReference type="GO" id="GO:0003735">
    <property type="term" value="F:structural constituent of ribosome"/>
    <property type="evidence" value="ECO:0007669"/>
    <property type="project" value="InterPro"/>
</dbReference>
<dbReference type="RefSeq" id="YP_009308390.1">
    <property type="nucleotide sequence ID" value="NC_031417.1"/>
</dbReference>
<dbReference type="SUPFAM" id="SSF54686">
    <property type="entry name" value="Ribosomal protein L16p/L10e"/>
    <property type="match status" value="1"/>
</dbReference>
<dbReference type="Pfam" id="PF00252">
    <property type="entry name" value="Ribosomal_L16"/>
    <property type="match status" value="1"/>
</dbReference>
<keyword evidence="2 4" id="KW-0689">Ribosomal protein</keyword>
<proteinExistence type="inferred from homology"/>
<dbReference type="GO" id="GO:0006412">
    <property type="term" value="P:translation"/>
    <property type="evidence" value="ECO:0007669"/>
    <property type="project" value="InterPro"/>
</dbReference>
<protein>
    <submittedName>
        <fullName evidence="4">Ribosomal protein large subunit 16</fullName>
    </submittedName>
</protein>
<geneLocation type="mitochondrion" evidence="4"/>
<dbReference type="InterPro" id="IPR047873">
    <property type="entry name" value="Ribosomal_uL16"/>
</dbReference>